<dbReference type="PROSITE" id="PS51192">
    <property type="entry name" value="HELICASE_ATP_BIND_1"/>
    <property type="match status" value="1"/>
</dbReference>
<feature type="domain" description="Helicase ATP-binding" evidence="7">
    <location>
        <begin position="275"/>
        <end position="455"/>
    </location>
</feature>
<keyword evidence="4" id="KW-0413">Isomerase</keyword>
<feature type="non-terminal residue" evidence="8">
    <location>
        <position position="476"/>
    </location>
</feature>
<dbReference type="InterPro" id="IPR014001">
    <property type="entry name" value="Helicase_ATP-bd"/>
</dbReference>
<dbReference type="GO" id="GO:0009378">
    <property type="term" value="F:four-way junction helicase activity"/>
    <property type="evidence" value="ECO:0007669"/>
    <property type="project" value="TreeGrafter"/>
</dbReference>
<sequence length="476" mass="54605">MINKILYIDIETTKQGKIKDVGALFNGQELHESQLTKLEDWIHRAEYICGHNIVAHDIPLLERALGNEIFSNKKIVDTLLWSPLLFSDNPYHKLVKGYKIVNDSDYNNPLSDCKLTKQLLIDELNRFNELAKNIKQIYANLLSDYDTYSGFLELINYQIDNIYDVSKIEDLFKNKICDSTNISQLVKDNPIELAYVFSLINTKEDKSILAYWVSKTLPKTQQLLDDIRFKFCGQPTCTYCNSYLNPKKALLSYFGHEDFRSFDQNEDISLQEKTVRAGLGSSSFVAVFPTGGGKSLTFQLPALMKGSLSRQLTVVISPLVSLMKDQVENLEKRFDITKAVAINGLLSPLERQDAIERVIKGDVQLLYLSPESLRSPTILRILKQRSIARFVIDEAHCFSSWGQDFRVDYLYIADFIRSLEEEKMFGRIPVSCFTATAKPKVIEDIKAYFKTKLNIELDEYVTRASRANLRYEVIDI</sequence>
<dbReference type="GO" id="GO:0005737">
    <property type="term" value="C:cytoplasm"/>
    <property type="evidence" value="ECO:0007669"/>
    <property type="project" value="TreeGrafter"/>
</dbReference>
<keyword evidence="9" id="KW-1185">Reference proteome</keyword>
<keyword evidence="3" id="KW-0238">DNA-binding</keyword>
<dbReference type="Proteomes" id="UP001138894">
    <property type="component" value="Unassembled WGS sequence"/>
</dbReference>
<dbReference type="Pfam" id="PF00270">
    <property type="entry name" value="DEAD"/>
    <property type="match status" value="1"/>
</dbReference>
<organism evidence="8 9">
    <name type="scientific">Winogradskyella luteola</name>
    <dbReference type="NCBI Taxonomy" id="2828330"/>
    <lineage>
        <taxon>Bacteria</taxon>
        <taxon>Pseudomonadati</taxon>
        <taxon>Bacteroidota</taxon>
        <taxon>Flavobacteriia</taxon>
        <taxon>Flavobacteriales</taxon>
        <taxon>Flavobacteriaceae</taxon>
        <taxon>Winogradskyella</taxon>
    </lineage>
</organism>
<proteinExistence type="inferred from homology"/>
<dbReference type="PANTHER" id="PTHR13710">
    <property type="entry name" value="DNA HELICASE RECQ FAMILY MEMBER"/>
    <property type="match status" value="1"/>
</dbReference>
<dbReference type="GO" id="GO:0016787">
    <property type="term" value="F:hydrolase activity"/>
    <property type="evidence" value="ECO:0007669"/>
    <property type="project" value="UniProtKB-KW"/>
</dbReference>
<evidence type="ECO:0000256" key="2">
    <source>
        <dbReference type="ARBA" id="ARBA00022801"/>
    </source>
</evidence>
<evidence type="ECO:0000259" key="7">
    <source>
        <dbReference type="PROSITE" id="PS51192"/>
    </source>
</evidence>
<dbReference type="EMBL" id="JAGSPD010000023">
    <property type="protein sequence ID" value="MBV7270703.1"/>
    <property type="molecule type" value="Genomic_DNA"/>
</dbReference>
<dbReference type="GO" id="GO:0006310">
    <property type="term" value="P:DNA recombination"/>
    <property type="evidence" value="ECO:0007669"/>
    <property type="project" value="TreeGrafter"/>
</dbReference>
<dbReference type="EC" id="5.6.2.4" evidence="6"/>
<evidence type="ECO:0000256" key="5">
    <source>
        <dbReference type="ARBA" id="ARBA00034617"/>
    </source>
</evidence>
<dbReference type="GO" id="GO:0005694">
    <property type="term" value="C:chromosome"/>
    <property type="evidence" value="ECO:0007669"/>
    <property type="project" value="TreeGrafter"/>
</dbReference>
<evidence type="ECO:0000313" key="9">
    <source>
        <dbReference type="Proteomes" id="UP001138894"/>
    </source>
</evidence>
<accession>A0A9X1FCR8</accession>
<evidence type="ECO:0000256" key="1">
    <source>
        <dbReference type="ARBA" id="ARBA00005446"/>
    </source>
</evidence>
<gene>
    <name evidence="8" type="ORF">KCG49_16055</name>
</gene>
<dbReference type="SMART" id="SM00487">
    <property type="entry name" value="DEXDc"/>
    <property type="match status" value="1"/>
</dbReference>
<dbReference type="GO" id="GO:0003677">
    <property type="term" value="F:DNA binding"/>
    <property type="evidence" value="ECO:0007669"/>
    <property type="project" value="UniProtKB-KW"/>
</dbReference>
<dbReference type="PANTHER" id="PTHR13710:SF105">
    <property type="entry name" value="ATP-DEPENDENT DNA HELICASE Q1"/>
    <property type="match status" value="1"/>
</dbReference>
<evidence type="ECO:0000313" key="8">
    <source>
        <dbReference type="EMBL" id="MBV7270703.1"/>
    </source>
</evidence>
<keyword evidence="8" id="KW-0547">Nucleotide-binding</keyword>
<reference evidence="8" key="1">
    <citation type="submission" date="2021-04" db="EMBL/GenBank/DDBJ databases">
        <authorList>
            <person name="Pira H."/>
            <person name="Risdian C."/>
            <person name="Wink J."/>
        </authorList>
    </citation>
    <scope>NUCLEOTIDE SEQUENCE</scope>
    <source>
        <strain evidence="8">WHY3</strain>
    </source>
</reference>
<dbReference type="InterPro" id="IPR011545">
    <property type="entry name" value="DEAD/DEAH_box_helicase_dom"/>
</dbReference>
<comment type="caution">
    <text evidence="8">The sequence shown here is derived from an EMBL/GenBank/DDBJ whole genome shotgun (WGS) entry which is preliminary data.</text>
</comment>
<dbReference type="GO" id="GO:0043138">
    <property type="term" value="F:3'-5' DNA helicase activity"/>
    <property type="evidence" value="ECO:0007669"/>
    <property type="project" value="UniProtKB-EC"/>
</dbReference>
<keyword evidence="8" id="KW-0067">ATP-binding</keyword>
<keyword evidence="8" id="KW-0347">Helicase</keyword>
<dbReference type="GO" id="GO:0005524">
    <property type="term" value="F:ATP binding"/>
    <property type="evidence" value="ECO:0007669"/>
    <property type="project" value="InterPro"/>
</dbReference>
<evidence type="ECO:0000256" key="6">
    <source>
        <dbReference type="ARBA" id="ARBA00034808"/>
    </source>
</evidence>
<dbReference type="GO" id="GO:0006281">
    <property type="term" value="P:DNA repair"/>
    <property type="evidence" value="ECO:0007669"/>
    <property type="project" value="TreeGrafter"/>
</dbReference>
<protein>
    <recommendedName>
        <fullName evidence="6">DNA 3'-5' helicase</fullName>
        <ecNumber evidence="6">5.6.2.4</ecNumber>
    </recommendedName>
</protein>
<dbReference type="PROSITE" id="PS00690">
    <property type="entry name" value="DEAH_ATP_HELICASE"/>
    <property type="match status" value="1"/>
</dbReference>
<comment type="catalytic activity">
    <reaction evidence="5">
        <text>Couples ATP hydrolysis with the unwinding of duplex DNA by translocating in the 3'-5' direction.</text>
        <dbReference type="EC" id="5.6.2.4"/>
    </reaction>
</comment>
<comment type="similarity">
    <text evidence="1">Belongs to the helicase family. RecQ subfamily.</text>
</comment>
<evidence type="ECO:0000256" key="4">
    <source>
        <dbReference type="ARBA" id="ARBA00023235"/>
    </source>
</evidence>
<evidence type="ECO:0000256" key="3">
    <source>
        <dbReference type="ARBA" id="ARBA00023125"/>
    </source>
</evidence>
<dbReference type="InterPro" id="IPR002464">
    <property type="entry name" value="DNA/RNA_helicase_DEAH_CS"/>
</dbReference>
<keyword evidence="2" id="KW-0378">Hydrolase</keyword>
<dbReference type="AlphaFoldDB" id="A0A9X1FCR8"/>
<dbReference type="RefSeq" id="WP_218547968.1">
    <property type="nucleotide sequence ID" value="NZ_JAGSPD010000023.1"/>
</dbReference>
<name>A0A9X1FCR8_9FLAO</name>